<organism evidence="1 2">
    <name type="scientific">Heterorhabditis bacteriophora</name>
    <name type="common">Entomopathogenic nematode worm</name>
    <dbReference type="NCBI Taxonomy" id="37862"/>
    <lineage>
        <taxon>Eukaryota</taxon>
        <taxon>Metazoa</taxon>
        <taxon>Ecdysozoa</taxon>
        <taxon>Nematoda</taxon>
        <taxon>Chromadorea</taxon>
        <taxon>Rhabditida</taxon>
        <taxon>Rhabditina</taxon>
        <taxon>Rhabditomorpha</taxon>
        <taxon>Strongyloidea</taxon>
        <taxon>Heterorhabditidae</taxon>
        <taxon>Heterorhabditis</taxon>
    </lineage>
</organism>
<sequence>MLSVVEFEDCQIALTYFMDSTMTEEPVGSNDRVPGWNGQEIEWKDIQLFRVPRPGYERMRASELEKTES</sequence>
<dbReference type="WBParaSite" id="Hba_15326">
    <property type="protein sequence ID" value="Hba_15326"/>
    <property type="gene ID" value="Hba_15326"/>
</dbReference>
<proteinExistence type="predicted"/>
<protein>
    <submittedName>
        <fullName evidence="2">3-dmu-9_3-mt domain-containing protein</fullName>
    </submittedName>
</protein>
<dbReference type="AlphaFoldDB" id="A0A1I7XD98"/>
<name>A0A1I7XD98_HETBA</name>
<evidence type="ECO:0000313" key="1">
    <source>
        <dbReference type="Proteomes" id="UP000095283"/>
    </source>
</evidence>
<reference evidence="2" key="1">
    <citation type="submission" date="2016-11" db="UniProtKB">
        <authorList>
            <consortium name="WormBaseParasite"/>
        </authorList>
    </citation>
    <scope>IDENTIFICATION</scope>
</reference>
<dbReference type="Proteomes" id="UP000095283">
    <property type="component" value="Unplaced"/>
</dbReference>
<keyword evidence="1" id="KW-1185">Reference proteome</keyword>
<evidence type="ECO:0000313" key="2">
    <source>
        <dbReference type="WBParaSite" id="Hba_15326"/>
    </source>
</evidence>
<accession>A0A1I7XD98</accession>